<proteinExistence type="predicted"/>
<name>A0A0G8BYU0_9BACI</name>
<feature type="transmembrane region" description="Helical" evidence="1">
    <location>
        <begin position="52"/>
        <end position="70"/>
    </location>
</feature>
<evidence type="ECO:0000313" key="3">
    <source>
        <dbReference type="Proteomes" id="UP000035350"/>
    </source>
</evidence>
<keyword evidence="1" id="KW-0472">Membrane</keyword>
<accession>A0A0G8BYU0</accession>
<dbReference type="AlphaFoldDB" id="A0A0G8BYU0"/>
<reference evidence="3" key="2">
    <citation type="submission" date="2015-04" db="EMBL/GenBank/DDBJ databases">
        <title>Draft Genome Sequences of Eight Spore-Forming Food Isolates of Bacillus cereus Genome sequencing.</title>
        <authorList>
            <person name="Krawcyk A.O."/>
            <person name="de Jong A."/>
            <person name="Eijlander R.T."/>
            <person name="Berendsen E.M."/>
            <person name="Holsappel S."/>
            <person name="Wells-Bennik M."/>
            <person name="Kuipers O.P."/>
        </authorList>
    </citation>
    <scope>NUCLEOTIDE SEQUENCE [LARGE SCALE GENOMIC DNA]</scope>
    <source>
        <strain evidence="3">B4147</strain>
    </source>
</reference>
<dbReference type="PATRIC" id="fig|1396.433.peg.4230"/>
<feature type="transmembrane region" description="Helical" evidence="1">
    <location>
        <begin position="20"/>
        <end position="40"/>
    </location>
</feature>
<evidence type="ECO:0000256" key="1">
    <source>
        <dbReference type="SAM" id="Phobius"/>
    </source>
</evidence>
<reference evidence="2 3" key="1">
    <citation type="journal article" date="2015" name="Genome Announc.">
        <title>Next-Generation Whole-Genome Sequencing of Eight Strains of Bacillus cereus, Isolated from Food.</title>
        <authorList>
            <person name="Krawczyk A.O."/>
            <person name="de Jong A."/>
            <person name="Eijlander R.T."/>
            <person name="Berendsen E.M."/>
            <person name="Holsappel S."/>
            <person name="Wells-Bennik M.H."/>
            <person name="Kuipers O.P."/>
        </authorList>
    </citation>
    <scope>NUCLEOTIDE SEQUENCE [LARGE SCALE GENOMIC DNA]</scope>
    <source>
        <strain evidence="2 3">B4147</strain>
    </source>
</reference>
<comment type="caution">
    <text evidence="2">The sequence shown here is derived from an EMBL/GenBank/DDBJ whole genome shotgun (WGS) entry which is preliminary data.</text>
</comment>
<keyword evidence="1" id="KW-0812">Transmembrane</keyword>
<organism evidence="2 3">
    <name type="scientific">Bacillus wiedmannii</name>
    <dbReference type="NCBI Taxonomy" id="1890302"/>
    <lineage>
        <taxon>Bacteria</taxon>
        <taxon>Bacillati</taxon>
        <taxon>Bacillota</taxon>
        <taxon>Bacilli</taxon>
        <taxon>Bacillales</taxon>
        <taxon>Bacillaceae</taxon>
        <taxon>Bacillus</taxon>
        <taxon>Bacillus cereus group</taxon>
    </lineage>
</organism>
<sequence length="91" mass="10166">MPAAIALWIGTMYLFIKGKLYVVFLIPVIVMTLMTVIYILNAKIGFNIPLNTSYIVGTVITVIVTAVFFMKAVKNKNENIEVDVQLEKEAV</sequence>
<keyword evidence="1" id="KW-1133">Transmembrane helix</keyword>
<evidence type="ECO:0000313" key="2">
    <source>
        <dbReference type="EMBL" id="KKZ92279.1"/>
    </source>
</evidence>
<protein>
    <recommendedName>
        <fullName evidence="4">Carbon starvation protein CstA</fullName>
    </recommendedName>
</protein>
<dbReference type="Proteomes" id="UP000035350">
    <property type="component" value="Unassembled WGS sequence"/>
</dbReference>
<gene>
    <name evidence="2" type="ORF">B4147_1515</name>
</gene>
<dbReference type="EMBL" id="LCYN01000031">
    <property type="protein sequence ID" value="KKZ92279.1"/>
    <property type="molecule type" value="Genomic_DNA"/>
</dbReference>
<evidence type="ECO:0008006" key="4">
    <source>
        <dbReference type="Google" id="ProtNLM"/>
    </source>
</evidence>